<evidence type="ECO:0000259" key="22">
    <source>
        <dbReference type="PROSITE" id="PS50011"/>
    </source>
</evidence>
<dbReference type="PROSITE" id="PS00108">
    <property type="entry name" value="PROTEIN_KINASE_ST"/>
    <property type="match status" value="1"/>
</dbReference>
<evidence type="ECO:0000256" key="6">
    <source>
        <dbReference type="ARBA" id="ARBA00022729"/>
    </source>
</evidence>
<dbReference type="CDD" id="cd14066">
    <property type="entry name" value="STKc_IRAK"/>
    <property type="match status" value="1"/>
</dbReference>
<dbReference type="GO" id="GO:0005524">
    <property type="term" value="F:ATP binding"/>
    <property type="evidence" value="ECO:0007669"/>
    <property type="project" value="UniProtKB-UniRule"/>
</dbReference>
<feature type="domain" description="Protein kinase" evidence="22">
    <location>
        <begin position="505"/>
        <end position="803"/>
    </location>
</feature>
<evidence type="ECO:0000256" key="14">
    <source>
        <dbReference type="ARBA" id="ARBA00023180"/>
    </source>
</evidence>
<keyword evidence="4 17" id="KW-0808">Transferase</keyword>
<accession>A0AAW2X773</accession>
<evidence type="ECO:0000256" key="20">
    <source>
        <dbReference type="SAM" id="Phobius"/>
    </source>
</evidence>
<evidence type="ECO:0000256" key="21">
    <source>
        <dbReference type="SAM" id="SignalP"/>
    </source>
</evidence>
<dbReference type="PANTHER" id="PTHR47976:SF60">
    <property type="entry name" value="RECEPTOR-LIKE SERINE_THREONINE-PROTEIN KINASE"/>
    <property type="match status" value="1"/>
</dbReference>
<dbReference type="CDD" id="cd00028">
    <property type="entry name" value="B_lectin"/>
    <property type="match status" value="1"/>
</dbReference>
<keyword evidence="10 20" id="KW-1133">Transmembrane helix</keyword>
<evidence type="ECO:0000313" key="24">
    <source>
        <dbReference type="EMBL" id="KAL0449887.1"/>
    </source>
</evidence>
<dbReference type="PROSITE" id="PS00107">
    <property type="entry name" value="PROTEIN_KINASE_ATP"/>
    <property type="match status" value="1"/>
</dbReference>
<dbReference type="Pfam" id="PF01453">
    <property type="entry name" value="B_lectin"/>
    <property type="match status" value="1"/>
</dbReference>
<dbReference type="PIRSF" id="PIRSF000641">
    <property type="entry name" value="SRK"/>
    <property type="match status" value="1"/>
</dbReference>
<dbReference type="PROSITE" id="PS50927">
    <property type="entry name" value="BULB_LECTIN"/>
    <property type="match status" value="1"/>
</dbReference>
<evidence type="ECO:0000256" key="17">
    <source>
        <dbReference type="PIRNR" id="PIRNR000641"/>
    </source>
</evidence>
<evidence type="ECO:0000256" key="2">
    <source>
        <dbReference type="ARBA" id="ARBA00022527"/>
    </source>
</evidence>
<dbReference type="FunFam" id="1.10.510.10:FF:000621">
    <property type="entry name" value="Serine/threonine-protein kinase"/>
    <property type="match status" value="1"/>
</dbReference>
<keyword evidence="13" id="KW-0675">Receptor</keyword>
<dbReference type="SMART" id="SM00108">
    <property type="entry name" value="B_lectin"/>
    <property type="match status" value="1"/>
</dbReference>
<dbReference type="GO" id="GO:0004674">
    <property type="term" value="F:protein serine/threonine kinase activity"/>
    <property type="evidence" value="ECO:0007669"/>
    <property type="project" value="UniProtKB-KW"/>
</dbReference>
<feature type="region of interest" description="Disordered" evidence="19">
    <location>
        <begin position="702"/>
        <end position="732"/>
    </location>
</feature>
<dbReference type="InterPro" id="IPR051343">
    <property type="entry name" value="G-type_lectin_kinases/EP1-like"/>
</dbReference>
<evidence type="ECO:0000256" key="19">
    <source>
        <dbReference type="SAM" id="MobiDB-lite"/>
    </source>
</evidence>
<gene>
    <name evidence="24" type="ORF">Slati_1545100</name>
</gene>
<dbReference type="InterPro" id="IPR036426">
    <property type="entry name" value="Bulb-type_lectin_dom_sf"/>
</dbReference>
<feature type="transmembrane region" description="Helical" evidence="20">
    <location>
        <begin position="430"/>
        <end position="455"/>
    </location>
</feature>
<keyword evidence="3" id="KW-0245">EGF-like domain</keyword>
<feature type="domain" description="Bulb-type lectin" evidence="23">
    <location>
        <begin position="43"/>
        <end position="161"/>
    </location>
</feature>
<evidence type="ECO:0000256" key="4">
    <source>
        <dbReference type="ARBA" id="ARBA00022679"/>
    </source>
</evidence>
<protein>
    <recommendedName>
        <fullName evidence="17">Receptor-like serine/threonine-protein kinase</fullName>
        <ecNumber evidence="17">2.7.11.1</ecNumber>
    </recommendedName>
</protein>
<keyword evidence="11 20" id="KW-0472">Membrane</keyword>
<reference evidence="24" key="1">
    <citation type="submission" date="2020-06" db="EMBL/GenBank/DDBJ databases">
        <authorList>
            <person name="Li T."/>
            <person name="Hu X."/>
            <person name="Zhang T."/>
            <person name="Song X."/>
            <person name="Zhang H."/>
            <person name="Dai N."/>
            <person name="Sheng W."/>
            <person name="Hou X."/>
            <person name="Wei L."/>
        </authorList>
    </citation>
    <scope>NUCLEOTIDE SEQUENCE</scope>
    <source>
        <strain evidence="24">KEN1</strain>
        <tissue evidence="24">Leaf</tissue>
    </source>
</reference>
<organism evidence="24">
    <name type="scientific">Sesamum latifolium</name>
    <dbReference type="NCBI Taxonomy" id="2727402"/>
    <lineage>
        <taxon>Eukaryota</taxon>
        <taxon>Viridiplantae</taxon>
        <taxon>Streptophyta</taxon>
        <taxon>Embryophyta</taxon>
        <taxon>Tracheophyta</taxon>
        <taxon>Spermatophyta</taxon>
        <taxon>Magnoliopsida</taxon>
        <taxon>eudicotyledons</taxon>
        <taxon>Gunneridae</taxon>
        <taxon>Pentapetalae</taxon>
        <taxon>asterids</taxon>
        <taxon>lamiids</taxon>
        <taxon>Lamiales</taxon>
        <taxon>Pedaliaceae</taxon>
        <taxon>Sesamum</taxon>
    </lineage>
</organism>
<dbReference type="GO" id="GO:0016020">
    <property type="term" value="C:membrane"/>
    <property type="evidence" value="ECO:0007669"/>
    <property type="project" value="UniProtKB-SubCell"/>
</dbReference>
<dbReference type="FunFam" id="3.30.200.20:FF:000178">
    <property type="entry name" value="serine/threonine-protein kinase PBS1-like"/>
    <property type="match status" value="1"/>
</dbReference>
<evidence type="ECO:0000256" key="11">
    <source>
        <dbReference type="ARBA" id="ARBA00023136"/>
    </source>
</evidence>
<dbReference type="PROSITE" id="PS50011">
    <property type="entry name" value="PROTEIN_KINASE_DOM"/>
    <property type="match status" value="1"/>
</dbReference>
<keyword evidence="8 17" id="KW-0418">Kinase</keyword>
<keyword evidence="5 20" id="KW-0812">Transmembrane</keyword>
<evidence type="ECO:0000256" key="9">
    <source>
        <dbReference type="ARBA" id="ARBA00022840"/>
    </source>
</evidence>
<keyword evidence="12" id="KW-1015">Disulfide bond</keyword>
<proteinExistence type="inferred from homology"/>
<feature type="binding site" evidence="18">
    <location>
        <position position="534"/>
    </location>
    <ligand>
        <name>ATP</name>
        <dbReference type="ChEBI" id="CHEBI:30616"/>
    </ligand>
</feature>
<dbReference type="PANTHER" id="PTHR47976">
    <property type="entry name" value="G-TYPE LECTIN S-RECEPTOR-LIKE SERINE/THREONINE-PROTEIN KINASE SD2-5"/>
    <property type="match status" value="1"/>
</dbReference>
<keyword evidence="2 17" id="KW-0723">Serine/threonine-protein kinase</keyword>
<evidence type="ECO:0000256" key="7">
    <source>
        <dbReference type="ARBA" id="ARBA00022741"/>
    </source>
</evidence>
<evidence type="ECO:0000256" key="16">
    <source>
        <dbReference type="ARBA" id="ARBA00048679"/>
    </source>
</evidence>
<keyword evidence="6 21" id="KW-0732">Signal</keyword>
<dbReference type="InterPro" id="IPR001480">
    <property type="entry name" value="Bulb-type_lectin_dom"/>
</dbReference>
<evidence type="ECO:0000259" key="23">
    <source>
        <dbReference type="PROSITE" id="PS50927"/>
    </source>
</evidence>
<dbReference type="AlphaFoldDB" id="A0AAW2X773"/>
<dbReference type="SMART" id="SM00220">
    <property type="entry name" value="S_TKc"/>
    <property type="match status" value="1"/>
</dbReference>
<keyword evidence="9 17" id="KW-0067">ATP-binding</keyword>
<feature type="compositionally biased region" description="Polar residues" evidence="19">
    <location>
        <begin position="703"/>
        <end position="725"/>
    </location>
</feature>
<evidence type="ECO:0000256" key="3">
    <source>
        <dbReference type="ARBA" id="ARBA00022536"/>
    </source>
</evidence>
<dbReference type="InterPro" id="IPR000719">
    <property type="entry name" value="Prot_kinase_dom"/>
</dbReference>
<dbReference type="SUPFAM" id="SSF51110">
    <property type="entry name" value="alpha-D-mannose-specific plant lectins"/>
    <property type="match status" value="1"/>
</dbReference>
<comment type="caution">
    <text evidence="24">The sequence shown here is derived from an EMBL/GenBank/DDBJ whole genome shotgun (WGS) entry which is preliminary data.</text>
</comment>
<comment type="similarity">
    <text evidence="17">Belongs to the protein kinase superfamily. Ser/Thr protein kinase family.</text>
</comment>
<evidence type="ECO:0000256" key="13">
    <source>
        <dbReference type="ARBA" id="ARBA00023170"/>
    </source>
</evidence>
<dbReference type="EC" id="2.7.11.1" evidence="17"/>
<comment type="catalytic activity">
    <reaction evidence="15 17">
        <text>L-threonyl-[protein] + ATP = O-phospho-L-threonyl-[protein] + ADP + H(+)</text>
        <dbReference type="Rhea" id="RHEA:46608"/>
        <dbReference type="Rhea" id="RHEA-COMP:11060"/>
        <dbReference type="Rhea" id="RHEA-COMP:11605"/>
        <dbReference type="ChEBI" id="CHEBI:15378"/>
        <dbReference type="ChEBI" id="CHEBI:30013"/>
        <dbReference type="ChEBI" id="CHEBI:30616"/>
        <dbReference type="ChEBI" id="CHEBI:61977"/>
        <dbReference type="ChEBI" id="CHEBI:456216"/>
        <dbReference type="EC" id="2.7.11.1"/>
    </reaction>
</comment>
<evidence type="ECO:0000256" key="18">
    <source>
        <dbReference type="PROSITE-ProRule" id="PRU10141"/>
    </source>
</evidence>
<feature type="chain" id="PRO_5043318542" description="Receptor-like serine/threonine-protein kinase" evidence="21">
    <location>
        <begin position="33"/>
        <end position="803"/>
    </location>
</feature>
<feature type="signal peptide" evidence="21">
    <location>
        <begin position="1"/>
        <end position="32"/>
    </location>
</feature>
<comment type="subcellular location">
    <subcellularLocation>
        <location evidence="1">Membrane</location>
        <topology evidence="1">Single-pass membrane protein</topology>
    </subcellularLocation>
</comment>
<reference evidence="24" key="2">
    <citation type="journal article" date="2024" name="Plant">
        <title>Genomic evolution and insights into agronomic trait innovations of Sesamum species.</title>
        <authorList>
            <person name="Miao H."/>
            <person name="Wang L."/>
            <person name="Qu L."/>
            <person name="Liu H."/>
            <person name="Sun Y."/>
            <person name="Le M."/>
            <person name="Wang Q."/>
            <person name="Wei S."/>
            <person name="Zheng Y."/>
            <person name="Lin W."/>
            <person name="Duan Y."/>
            <person name="Cao H."/>
            <person name="Xiong S."/>
            <person name="Wang X."/>
            <person name="Wei L."/>
            <person name="Li C."/>
            <person name="Ma Q."/>
            <person name="Ju M."/>
            <person name="Zhao R."/>
            <person name="Li G."/>
            <person name="Mu C."/>
            <person name="Tian Q."/>
            <person name="Mei H."/>
            <person name="Zhang T."/>
            <person name="Gao T."/>
            <person name="Zhang H."/>
        </authorList>
    </citation>
    <scope>NUCLEOTIDE SEQUENCE</scope>
    <source>
        <strain evidence="24">KEN1</strain>
    </source>
</reference>
<comment type="catalytic activity">
    <reaction evidence="16 17">
        <text>L-seryl-[protein] + ATP = O-phospho-L-seryl-[protein] + ADP + H(+)</text>
        <dbReference type="Rhea" id="RHEA:17989"/>
        <dbReference type="Rhea" id="RHEA-COMP:9863"/>
        <dbReference type="Rhea" id="RHEA-COMP:11604"/>
        <dbReference type="ChEBI" id="CHEBI:15378"/>
        <dbReference type="ChEBI" id="CHEBI:29999"/>
        <dbReference type="ChEBI" id="CHEBI:30616"/>
        <dbReference type="ChEBI" id="CHEBI:83421"/>
        <dbReference type="ChEBI" id="CHEBI:456216"/>
        <dbReference type="EC" id="2.7.11.1"/>
    </reaction>
</comment>
<dbReference type="InterPro" id="IPR017441">
    <property type="entry name" value="Protein_kinase_ATP_BS"/>
</dbReference>
<dbReference type="InterPro" id="IPR008271">
    <property type="entry name" value="Ser/Thr_kinase_AS"/>
</dbReference>
<evidence type="ECO:0000256" key="10">
    <source>
        <dbReference type="ARBA" id="ARBA00022989"/>
    </source>
</evidence>
<dbReference type="Gene3D" id="2.90.10.10">
    <property type="entry name" value="Bulb-type lectin domain"/>
    <property type="match status" value="1"/>
</dbReference>
<dbReference type="Gene3D" id="1.10.510.10">
    <property type="entry name" value="Transferase(Phosphotransferase) domain 1"/>
    <property type="match status" value="1"/>
</dbReference>
<keyword evidence="7 17" id="KW-0547">Nucleotide-binding</keyword>
<evidence type="ECO:0000256" key="1">
    <source>
        <dbReference type="ARBA" id="ARBA00004167"/>
    </source>
</evidence>
<evidence type="ECO:0000256" key="5">
    <source>
        <dbReference type="ARBA" id="ARBA00022692"/>
    </source>
</evidence>
<dbReference type="Gene3D" id="3.30.200.20">
    <property type="entry name" value="Phosphorylase Kinase, domain 1"/>
    <property type="match status" value="1"/>
</dbReference>
<dbReference type="InterPro" id="IPR024171">
    <property type="entry name" value="SRK-like_kinase"/>
</dbReference>
<evidence type="ECO:0000256" key="8">
    <source>
        <dbReference type="ARBA" id="ARBA00022777"/>
    </source>
</evidence>
<evidence type="ECO:0000256" key="15">
    <source>
        <dbReference type="ARBA" id="ARBA00047899"/>
    </source>
</evidence>
<sequence length="803" mass="88338">MGSSAASSSCHPLLFPLFLIWAVVLFPSPTGAGPVSVPSISPNFTASYLQFIDNSGAFLASQNSTFQARITNAKPESTSFYFVIIHADSNTIVWSANRNQPISESSELRLTADGLTLYNDTGHPIWSTPRNPPSVSSMHLLESGNLVLLDVRNNTLWESFDFPTDVLVVGQKLSVGKSLVSSLSDGDLSEGSYRFLIGDNDAMLQWNGMNYWKLSMDKRAFRDTNFPVEYMVMNSTGLYLIGANGLQIVIKVILDDSSDVSANSQYFRIVKLDQNGMFSVVKINVMGGSSEQEFRGPSDSCQIPFICRRLGVCTNGGSCQCAPAFHYDPNMNSGDCVPTDGSLALPGSCNGSSSNSTAVKYLTLRNDLDYFSNDFADPVMHDPGFWIMLRGHELHRLHHDQVELNGSFGYIKTIAVGVPNGYSQNTKSDFPVVAVILLPSSGVIVIALVAILIWLRRRRRRWEKFANSKLDRGYSSSSAEGEMEFVSIPGLPVRFDFKVLAVATGGFKTQIGSGGFGTVYKGTLRDGTDVAVKKITCLGSQGKREFLTEIAVIGKIHHVNLVKLKGFCAHRGQRFLVYEYMNRGSLDRTLFHGEPVLQWNERYEIALGTARGLAYLHSGCEHKIIHCDVKPENILLHDKSQVKISDFGLSKLLSPEQSGLFTTMRGTRGYLAPEWLTSSAISDKTDVYSYGMVLLELIRGKKNSSPQTHSNNTSGTDSNRGNVAPSSSSSGESGARLVYFPLFALEMHEVRRYIELVDPRLMGQVRSEDVEKLVRVALCCVHEEPNLRPSMSNVVGMLEGECL</sequence>
<evidence type="ECO:0000256" key="12">
    <source>
        <dbReference type="ARBA" id="ARBA00023157"/>
    </source>
</evidence>
<keyword evidence="14" id="KW-0325">Glycoprotein</keyword>
<dbReference type="EMBL" id="JACGWN010000005">
    <property type="protein sequence ID" value="KAL0449887.1"/>
    <property type="molecule type" value="Genomic_DNA"/>
</dbReference>
<dbReference type="InterPro" id="IPR011009">
    <property type="entry name" value="Kinase-like_dom_sf"/>
</dbReference>
<dbReference type="Pfam" id="PF00069">
    <property type="entry name" value="Pkinase"/>
    <property type="match status" value="1"/>
</dbReference>
<dbReference type="SUPFAM" id="SSF56112">
    <property type="entry name" value="Protein kinase-like (PK-like)"/>
    <property type="match status" value="1"/>
</dbReference>
<name>A0AAW2X773_9LAMI</name>